<evidence type="ECO:0000256" key="1">
    <source>
        <dbReference type="SAM" id="MobiDB-lite"/>
    </source>
</evidence>
<dbReference type="EMBL" id="JASCZI010212038">
    <property type="protein sequence ID" value="MED6198106.1"/>
    <property type="molecule type" value="Genomic_DNA"/>
</dbReference>
<name>A0ABU6XJ57_9FABA</name>
<sequence length="145" mass="16241">MLPLEYKFKLFWLEGDVHVWAMFDMHHRYEPRQVMELLVETRDVNRSEAGPSSSRAGPMGAIAAPTTLDRHTGDDGSNGEYMGETKELDDSFDEAEYVAETQHGRRFLLPAPAAIPDLSSVSSHFHTLNLDAMQEEPRDGYGGGE</sequence>
<gene>
    <name evidence="2" type="ORF">PIB30_062847</name>
</gene>
<keyword evidence="3" id="KW-1185">Reference proteome</keyword>
<feature type="region of interest" description="Disordered" evidence="1">
    <location>
        <begin position="45"/>
        <end position="84"/>
    </location>
</feature>
<evidence type="ECO:0000313" key="3">
    <source>
        <dbReference type="Proteomes" id="UP001341840"/>
    </source>
</evidence>
<evidence type="ECO:0000313" key="2">
    <source>
        <dbReference type="EMBL" id="MED6198106.1"/>
    </source>
</evidence>
<protein>
    <submittedName>
        <fullName evidence="2">Uncharacterized protein</fullName>
    </submittedName>
</protein>
<comment type="caution">
    <text evidence="2">The sequence shown here is derived from an EMBL/GenBank/DDBJ whole genome shotgun (WGS) entry which is preliminary data.</text>
</comment>
<reference evidence="2 3" key="1">
    <citation type="journal article" date="2023" name="Plants (Basel)">
        <title>Bridging the Gap: Combining Genomics and Transcriptomics Approaches to Understand Stylosanthes scabra, an Orphan Legume from the Brazilian Caatinga.</title>
        <authorList>
            <person name="Ferreira-Neto J.R.C."/>
            <person name="da Silva M.D."/>
            <person name="Binneck E."/>
            <person name="de Melo N.F."/>
            <person name="da Silva R.H."/>
            <person name="de Melo A.L.T.M."/>
            <person name="Pandolfi V."/>
            <person name="Bustamante F.O."/>
            <person name="Brasileiro-Vidal A.C."/>
            <person name="Benko-Iseppon A.M."/>
        </authorList>
    </citation>
    <scope>NUCLEOTIDE SEQUENCE [LARGE SCALE GENOMIC DNA]</scope>
    <source>
        <tissue evidence="2">Leaves</tissue>
    </source>
</reference>
<accession>A0ABU6XJ57</accession>
<proteinExistence type="predicted"/>
<organism evidence="2 3">
    <name type="scientific">Stylosanthes scabra</name>
    <dbReference type="NCBI Taxonomy" id="79078"/>
    <lineage>
        <taxon>Eukaryota</taxon>
        <taxon>Viridiplantae</taxon>
        <taxon>Streptophyta</taxon>
        <taxon>Embryophyta</taxon>
        <taxon>Tracheophyta</taxon>
        <taxon>Spermatophyta</taxon>
        <taxon>Magnoliopsida</taxon>
        <taxon>eudicotyledons</taxon>
        <taxon>Gunneridae</taxon>
        <taxon>Pentapetalae</taxon>
        <taxon>rosids</taxon>
        <taxon>fabids</taxon>
        <taxon>Fabales</taxon>
        <taxon>Fabaceae</taxon>
        <taxon>Papilionoideae</taxon>
        <taxon>50 kb inversion clade</taxon>
        <taxon>dalbergioids sensu lato</taxon>
        <taxon>Dalbergieae</taxon>
        <taxon>Pterocarpus clade</taxon>
        <taxon>Stylosanthes</taxon>
    </lineage>
</organism>
<dbReference type="Proteomes" id="UP001341840">
    <property type="component" value="Unassembled WGS sequence"/>
</dbReference>